<feature type="compositionally biased region" description="Low complexity" evidence="5">
    <location>
        <begin position="25"/>
        <end position="46"/>
    </location>
</feature>
<accession>A0A9W7XFQ0</accession>
<name>A0A9W7XFQ0_9FUNG</name>
<keyword evidence="2 4" id="KW-0808">Transferase</keyword>
<reference evidence="6" key="1">
    <citation type="submission" date="2022-07" db="EMBL/GenBank/DDBJ databases">
        <title>Phylogenomic reconstructions and comparative analyses of Kickxellomycotina fungi.</title>
        <authorList>
            <person name="Reynolds N.K."/>
            <person name="Stajich J.E."/>
            <person name="Barry K."/>
            <person name="Grigoriev I.V."/>
            <person name="Crous P."/>
            <person name="Smith M.E."/>
        </authorList>
    </citation>
    <scope>NUCLEOTIDE SEQUENCE</scope>
    <source>
        <strain evidence="6">NBRC 105413</strain>
    </source>
</reference>
<evidence type="ECO:0000256" key="3">
    <source>
        <dbReference type="ARBA" id="ARBA00022777"/>
    </source>
</evidence>
<dbReference type="PANTHER" id="PTHR12400">
    <property type="entry name" value="INOSITOL POLYPHOSPHATE KINASE"/>
    <property type="match status" value="1"/>
</dbReference>
<feature type="region of interest" description="Disordered" evidence="5">
    <location>
        <begin position="124"/>
        <end position="185"/>
    </location>
</feature>
<dbReference type="InterPro" id="IPR005522">
    <property type="entry name" value="IPK"/>
</dbReference>
<evidence type="ECO:0000256" key="5">
    <source>
        <dbReference type="SAM" id="MobiDB-lite"/>
    </source>
</evidence>
<dbReference type="Pfam" id="PF03770">
    <property type="entry name" value="IPK"/>
    <property type="match status" value="1"/>
</dbReference>
<feature type="region of interest" description="Disordered" evidence="5">
    <location>
        <begin position="680"/>
        <end position="709"/>
    </location>
</feature>
<feature type="compositionally biased region" description="Polar residues" evidence="5">
    <location>
        <begin position="564"/>
        <end position="576"/>
    </location>
</feature>
<feature type="region of interest" description="Disordered" evidence="5">
    <location>
        <begin position="1"/>
        <end position="104"/>
    </location>
</feature>
<feature type="compositionally biased region" description="Polar residues" evidence="5">
    <location>
        <begin position="1082"/>
        <end position="1096"/>
    </location>
</feature>
<feature type="compositionally biased region" description="Basic and acidic residues" evidence="5">
    <location>
        <begin position="47"/>
        <end position="60"/>
    </location>
</feature>
<dbReference type="EC" id="2.7.-.-" evidence="4"/>
<protein>
    <recommendedName>
        <fullName evidence="4">Kinase</fullName>
        <ecNumber evidence="4">2.7.-.-</ecNumber>
    </recommendedName>
</protein>
<feature type="region of interest" description="Disordered" evidence="5">
    <location>
        <begin position="299"/>
        <end position="333"/>
    </location>
</feature>
<feature type="compositionally biased region" description="Basic residues" evidence="5">
    <location>
        <begin position="68"/>
        <end position="77"/>
    </location>
</feature>
<dbReference type="GO" id="GO:0005737">
    <property type="term" value="C:cytoplasm"/>
    <property type="evidence" value="ECO:0007669"/>
    <property type="project" value="TreeGrafter"/>
</dbReference>
<organism evidence="6 7">
    <name type="scientific">Coemansia asiatica</name>
    <dbReference type="NCBI Taxonomy" id="1052880"/>
    <lineage>
        <taxon>Eukaryota</taxon>
        <taxon>Fungi</taxon>
        <taxon>Fungi incertae sedis</taxon>
        <taxon>Zoopagomycota</taxon>
        <taxon>Kickxellomycotina</taxon>
        <taxon>Kickxellomycetes</taxon>
        <taxon>Kickxellales</taxon>
        <taxon>Kickxellaceae</taxon>
        <taxon>Coemansia</taxon>
    </lineage>
</organism>
<proteinExistence type="inferred from homology"/>
<dbReference type="AlphaFoldDB" id="A0A9W7XFQ0"/>
<dbReference type="GO" id="GO:0032958">
    <property type="term" value="P:inositol phosphate biosynthetic process"/>
    <property type="evidence" value="ECO:0007669"/>
    <property type="project" value="InterPro"/>
</dbReference>
<feature type="compositionally biased region" description="Low complexity" evidence="5">
    <location>
        <begin position="1099"/>
        <end position="1113"/>
    </location>
</feature>
<feature type="compositionally biased region" description="Polar residues" evidence="5">
    <location>
        <begin position="942"/>
        <end position="957"/>
    </location>
</feature>
<feature type="compositionally biased region" description="Low complexity" evidence="5">
    <location>
        <begin position="299"/>
        <end position="308"/>
    </location>
</feature>
<feature type="compositionally biased region" description="Low complexity" evidence="5">
    <location>
        <begin position="577"/>
        <end position="588"/>
    </location>
</feature>
<keyword evidence="3 4" id="KW-0418">Kinase</keyword>
<dbReference type="EMBL" id="JANBOH010000432">
    <property type="protein sequence ID" value="KAJ1642298.1"/>
    <property type="molecule type" value="Genomic_DNA"/>
</dbReference>
<evidence type="ECO:0000313" key="7">
    <source>
        <dbReference type="Proteomes" id="UP001145021"/>
    </source>
</evidence>
<dbReference type="PANTHER" id="PTHR12400:SF21">
    <property type="entry name" value="KINASE"/>
    <property type="match status" value="1"/>
</dbReference>
<evidence type="ECO:0000256" key="4">
    <source>
        <dbReference type="RuleBase" id="RU363090"/>
    </source>
</evidence>
<feature type="compositionally biased region" description="Low complexity" evidence="5">
    <location>
        <begin position="131"/>
        <end position="143"/>
    </location>
</feature>
<evidence type="ECO:0000256" key="2">
    <source>
        <dbReference type="ARBA" id="ARBA00022679"/>
    </source>
</evidence>
<evidence type="ECO:0000313" key="6">
    <source>
        <dbReference type="EMBL" id="KAJ1642298.1"/>
    </source>
</evidence>
<dbReference type="GO" id="GO:0008440">
    <property type="term" value="F:inositol-1,4,5-trisphosphate 3-kinase activity"/>
    <property type="evidence" value="ECO:0007669"/>
    <property type="project" value="TreeGrafter"/>
</dbReference>
<dbReference type="InterPro" id="IPR038286">
    <property type="entry name" value="IPK_sf"/>
</dbReference>
<feature type="region of interest" description="Disordered" evidence="5">
    <location>
        <begin position="1061"/>
        <end position="1125"/>
    </location>
</feature>
<keyword evidence="7" id="KW-1185">Reference proteome</keyword>
<gene>
    <name evidence="6" type="primary">KCS1</name>
    <name evidence="6" type="ORF">LPJ64_005848</name>
</gene>
<dbReference type="Proteomes" id="UP001145021">
    <property type="component" value="Unassembled WGS sequence"/>
</dbReference>
<dbReference type="Gene3D" id="3.30.470.160">
    <property type="entry name" value="Inositol polyphosphate kinase"/>
    <property type="match status" value="1"/>
</dbReference>
<feature type="compositionally biased region" description="Basic and acidic residues" evidence="5">
    <location>
        <begin position="1063"/>
        <end position="1072"/>
    </location>
</feature>
<evidence type="ECO:0000256" key="1">
    <source>
        <dbReference type="ARBA" id="ARBA00007374"/>
    </source>
</evidence>
<feature type="region of interest" description="Disordered" evidence="5">
    <location>
        <begin position="1016"/>
        <end position="1035"/>
    </location>
</feature>
<dbReference type="GO" id="GO:0005634">
    <property type="term" value="C:nucleus"/>
    <property type="evidence" value="ECO:0007669"/>
    <property type="project" value="TreeGrafter"/>
</dbReference>
<dbReference type="SUPFAM" id="SSF56104">
    <property type="entry name" value="SAICAR synthase-like"/>
    <property type="match status" value="1"/>
</dbReference>
<sequence>MHSFRVQLASADQLSRHPQTPRLGRPTSSSKPTSKSRSPSPSSPCSPDHKSAAADGKKDAAIPQTAAQRRRRRRTVHRYGPDVDISTLPNSSAHAADKNADNSQTRSLVELPSMAAVLPSLLASSTHQQKKQQQPLSLPLPSSDNASAAHRLPPQSAPQGKHRPSSDGFRLSFAPPPASLGADQHSRRIKKSGIMHAVPSISIQQEPADSAYSIVSASKKYQLIQDRAHYCLRTASPPRSHSEPPGVWLEVQDEWDEDSNDDSNADDDDDYSSYYGADYDRHCLSDDDCMFGYEMPSNSNNSSGWSGSRHMLARTPASRGSSSSRHAQADAGTGPALAAVPETLQWREGQITPPSLALTPFVNQVGGHTPFLKFSGSAICKPMNERERQFYEAVDYLHRDLYKFVPSCLGVVNVTYRKPQDGGDPVPEVVLEQNLHILPSCLARQLVPSQSSKSLCTAAPGSLGARKMHLSGAWREMQEQILEDALSPRALKARARQQARMRAQGPVRRRHSSTDLQPLYRKPQTPCVEHVLVAETQDEAHSLDTEKGIILRELEGLRMNPIYNNASSRASTGETDTTNSPTSTASRRTSADSDVDDIDLARRDSDARSAKGAAAACAQSRESLSGSLLPPSLCFSRVLSSEKRVRSSSLLRYRSFPDEAGSDTAPINGDMAAKALSQLPLTPDDSGAASGNAAVHGHGSSSKAAPSGDGSAEFENLWMKKCGKRMPTAADAVDGSTHQFILMADLTASMKRPCILDLKMGTRQHGVNAPSKKVVSQTIKCAATTSKELGVRMCGLQVFKADRNRYLFQDKYYGRSLNKFTFQRSLLEFLDNGQDVLVFMIPSLLTRLRSLYRTVEQMHGFRFFGSSLLLVYDGYSAAQVADQKPASALADISCPANSDALFSGKRRPTVPAAGTLMPRPIDSSSTAASGARWAGSTPPRTPSLNNHPKTPANSFSDMTVPLSWNTVASRKSAHEHESLGSKHKLKYNSVAAGATTGKGTGTHIGAAEGMGMAAHHEFEKQSTSRSRHSRRAARPGSVQIDLRIIDFVNCSFVVDPDVYSEPTLERPDESSHEPCPPDEVSSYFQLGSSHSVTSEIDSSRSPRPMQSPRQTSSHVEIGSEETSHKQFHVTEASPVPTCSCNSKCAGPDYGYLRGVRTLVREFADIWRRYASDEARLIHDPAVISVAKDVGVTLRFFDHRYM</sequence>
<feature type="region of interest" description="Disordered" evidence="5">
    <location>
        <begin position="500"/>
        <end position="520"/>
    </location>
</feature>
<dbReference type="GO" id="GO:0000824">
    <property type="term" value="F:inositol-1,4,5,6-tetrakisphosphate 3-kinase activity"/>
    <property type="evidence" value="ECO:0007669"/>
    <property type="project" value="TreeGrafter"/>
</dbReference>
<comment type="similarity">
    <text evidence="1 4">Belongs to the inositol phosphokinase (IPK) family.</text>
</comment>
<feature type="region of interest" description="Disordered" evidence="5">
    <location>
        <begin position="912"/>
        <end position="957"/>
    </location>
</feature>
<dbReference type="GO" id="GO:0046854">
    <property type="term" value="P:phosphatidylinositol phosphate biosynthetic process"/>
    <property type="evidence" value="ECO:0007669"/>
    <property type="project" value="TreeGrafter"/>
</dbReference>
<comment type="caution">
    <text evidence="6">The sequence shown here is derived from an EMBL/GenBank/DDBJ whole genome shotgun (WGS) entry which is preliminary data.</text>
</comment>
<feature type="region of interest" description="Disordered" evidence="5">
    <location>
        <begin position="564"/>
        <end position="597"/>
    </location>
</feature>